<dbReference type="Pfam" id="PF01575">
    <property type="entry name" value="MaoC_dehydratas"/>
    <property type="match status" value="1"/>
</dbReference>
<reference evidence="3" key="1">
    <citation type="submission" date="2023-06" db="EMBL/GenBank/DDBJ databases">
        <title>full genome analysis of Phenantherene degrader P3.</title>
        <authorList>
            <person name="Akbar A."/>
            <person name="Rahmeh R."/>
            <person name="Kishk M."/>
        </authorList>
    </citation>
    <scope>NUCLEOTIDE SEQUENCE</scope>
    <source>
        <strain evidence="3">P3</strain>
    </source>
</reference>
<feature type="domain" description="MaoC-like" evidence="1">
    <location>
        <begin position="173"/>
        <end position="264"/>
    </location>
</feature>
<keyword evidence="4" id="KW-1185">Reference proteome</keyword>
<dbReference type="RefSeq" id="WP_289786249.1">
    <property type="nucleotide sequence ID" value="NZ_JAUDJE010000016.1"/>
</dbReference>
<dbReference type="InterPro" id="IPR002539">
    <property type="entry name" value="MaoC-like_dom"/>
</dbReference>
<gene>
    <name evidence="3" type="ORF">QUC21_17665</name>
</gene>
<organism evidence="3 4">
    <name type="scientific">Bordetella petrii</name>
    <dbReference type="NCBI Taxonomy" id="94624"/>
    <lineage>
        <taxon>Bacteria</taxon>
        <taxon>Pseudomonadati</taxon>
        <taxon>Pseudomonadota</taxon>
        <taxon>Betaproteobacteria</taxon>
        <taxon>Burkholderiales</taxon>
        <taxon>Alcaligenaceae</taxon>
        <taxon>Bordetella</taxon>
    </lineage>
</organism>
<accession>A0ABT7W6R7</accession>
<dbReference type="EMBL" id="JAUDJE010000016">
    <property type="protein sequence ID" value="MDM9560869.1"/>
    <property type="molecule type" value="Genomic_DNA"/>
</dbReference>
<dbReference type="Pfam" id="PF22622">
    <property type="entry name" value="MFE-2_hydrat-2_N"/>
    <property type="match status" value="1"/>
</dbReference>
<dbReference type="InterPro" id="IPR054357">
    <property type="entry name" value="MFE-2_N"/>
</dbReference>
<evidence type="ECO:0000259" key="1">
    <source>
        <dbReference type="Pfam" id="PF01575"/>
    </source>
</evidence>
<dbReference type="InterPro" id="IPR029069">
    <property type="entry name" value="HotDog_dom_sf"/>
</dbReference>
<dbReference type="Proteomes" id="UP001175604">
    <property type="component" value="Unassembled WGS sequence"/>
</dbReference>
<proteinExistence type="predicted"/>
<dbReference type="PANTHER" id="PTHR13078:SF56">
    <property type="entry name" value="PEROXISOMAL MULTIFUNCTIONAL ENZYME TYPE 2"/>
    <property type="match status" value="1"/>
</dbReference>
<protein>
    <submittedName>
        <fullName evidence="3">MaoC/PaaZ C-terminal domain-containing protein</fullName>
    </submittedName>
</protein>
<evidence type="ECO:0000313" key="4">
    <source>
        <dbReference type="Proteomes" id="UP001175604"/>
    </source>
</evidence>
<evidence type="ECO:0000259" key="2">
    <source>
        <dbReference type="Pfam" id="PF22622"/>
    </source>
</evidence>
<feature type="domain" description="Peroxisomal multifunctional enzyme type 2-like N-terminal" evidence="2">
    <location>
        <begin position="19"/>
        <end position="146"/>
    </location>
</feature>
<dbReference type="PANTHER" id="PTHR13078">
    <property type="entry name" value="PEROXISOMAL MULTIFUNCTIONAL ENZYME TYPE 2-RELATED"/>
    <property type="match status" value="1"/>
</dbReference>
<sequence>MHLTYEELLTYDIPAVRQSYSRRDTILYALSVGLAQNPLDELDLQYVDEQYGPRTLPSMAVILGYPGFWLKSPDIGADVTRLLHGEQSVILFAPIPPEGEVIGKTRVLDAVDKGDKGLLLYTQKELRDAANDRVLAHTFATHVLRGDGGMAGAPGLARPGPPAPHGPAARSCMVQTRPEQALLYRQNGDRNPLHSDPVIARKAGYDRPILHGLCSFAAINHAVARCLEKTAPDDFDSVSMRFSAPVFPGETLRVDVWPDGCFRAIAAERDVVAASGRQQHC</sequence>
<dbReference type="SUPFAM" id="SSF54637">
    <property type="entry name" value="Thioesterase/thiol ester dehydrase-isomerase"/>
    <property type="match status" value="2"/>
</dbReference>
<comment type="caution">
    <text evidence="3">The sequence shown here is derived from an EMBL/GenBank/DDBJ whole genome shotgun (WGS) entry which is preliminary data.</text>
</comment>
<name>A0ABT7W6R7_9BORD</name>
<evidence type="ECO:0000313" key="3">
    <source>
        <dbReference type="EMBL" id="MDM9560869.1"/>
    </source>
</evidence>
<dbReference type="Gene3D" id="3.10.129.10">
    <property type="entry name" value="Hotdog Thioesterase"/>
    <property type="match status" value="1"/>
</dbReference>